<organism evidence="1 2">
    <name type="scientific">Vibrio ziniensis</name>
    <dbReference type="NCBI Taxonomy" id="2711221"/>
    <lineage>
        <taxon>Bacteria</taxon>
        <taxon>Pseudomonadati</taxon>
        <taxon>Pseudomonadota</taxon>
        <taxon>Gammaproteobacteria</taxon>
        <taxon>Vibrionales</taxon>
        <taxon>Vibrionaceae</taxon>
        <taxon>Vibrio</taxon>
    </lineage>
</organism>
<keyword evidence="2" id="KW-1185">Reference proteome</keyword>
<dbReference type="InterPro" id="IPR038512">
    <property type="entry name" value="GpU-like_sf"/>
</dbReference>
<accession>A0A6G7CH99</accession>
<dbReference type="SUPFAM" id="SSF143749">
    <property type="entry name" value="Phage tail protein-like"/>
    <property type="match status" value="1"/>
</dbReference>
<sequence length="149" mass="16458">MEINDLIRKQVIADLTAALNPEEGEPTIVTFFNGLPSYIEVPQDPLDDDVGDLPAIAVALADGQMIEADMSENTWSATLIVRIYLLANTHVDAELDEIGKKVLSTIGAHYSGNGLLDTCNRSGFEYGRDDEQPWGMLDLLFKIEYIEEV</sequence>
<dbReference type="InterPro" id="IPR035934">
    <property type="entry name" value="Phage_tail_protein-like_sf"/>
</dbReference>
<dbReference type="RefSeq" id="WP_165311050.1">
    <property type="nucleotide sequence ID" value="NZ_CP049331.1"/>
</dbReference>
<evidence type="ECO:0000313" key="2">
    <source>
        <dbReference type="Proteomes" id="UP000503003"/>
    </source>
</evidence>
<gene>
    <name evidence="1" type="ORF">G5S32_05345</name>
</gene>
<evidence type="ECO:0000313" key="1">
    <source>
        <dbReference type="EMBL" id="QIH41454.1"/>
    </source>
</evidence>
<protein>
    <recommendedName>
        <fullName evidence="3">DUF3168 domain-containing protein</fullName>
    </recommendedName>
</protein>
<dbReference type="EMBL" id="CP049331">
    <property type="protein sequence ID" value="QIH41454.1"/>
    <property type="molecule type" value="Genomic_DNA"/>
</dbReference>
<name>A0A6G7CH99_9VIBR</name>
<dbReference type="Proteomes" id="UP000503003">
    <property type="component" value="Chromosome 1"/>
</dbReference>
<proteinExistence type="predicted"/>
<dbReference type="Pfam" id="PF06141">
    <property type="entry name" value="Phage_tail_U"/>
    <property type="match status" value="1"/>
</dbReference>
<dbReference type="Gene3D" id="3.30.70.1700">
    <property type="entry name" value="Phage minor tail protein U"/>
    <property type="match status" value="1"/>
</dbReference>
<dbReference type="AlphaFoldDB" id="A0A6G7CH99"/>
<dbReference type="InterPro" id="IPR009312">
    <property type="entry name" value="Phage_lambda_GpU-like"/>
</dbReference>
<dbReference type="KEGG" id="vzi:G5S32_05345"/>
<evidence type="ECO:0008006" key="3">
    <source>
        <dbReference type="Google" id="ProtNLM"/>
    </source>
</evidence>
<reference evidence="1 2" key="1">
    <citation type="submission" date="2020-02" db="EMBL/GenBank/DDBJ databases">
        <title>A complete genome of a marine bacterium Vibrio sp. ZWAL4003 isolated from the mangrove sediment with the ability to degrade polysaccharides.</title>
        <authorList>
            <person name="Wu J."/>
            <person name="Qu W."/>
            <person name="Zeng R."/>
        </authorList>
    </citation>
    <scope>NUCLEOTIDE SEQUENCE [LARGE SCALE GENOMIC DNA]</scope>
    <source>
        <strain evidence="1 2">ZWAL4003</strain>
    </source>
</reference>